<sequence>MERRNALIARVTVALAALARLPSTAGSGYFDEEVIKASASQVDCLKAFNSARADAGFQPFLQSRSDIFVEDHATAQAFLNMGCEALRTSTPPPNPEKYNATIALVAQDGQLADCDKAVAEIQKARENFSGVPGPYVKGEAPFNNIENVSLVALYNPKRNAELDCYYFSCLRDEDSVNRVLVRGLFCASSPIALEQDKHPFTQEEFTRIENAKAFVRSAAASPVPTFYMVAVATACALLAF</sequence>
<proteinExistence type="evidence at transcript level"/>
<evidence type="ECO:0000313" key="2">
    <source>
        <dbReference type="EMBL" id="UXL82630.1"/>
    </source>
</evidence>
<dbReference type="InterPro" id="IPR021288">
    <property type="entry name" value="Surface_antigen"/>
</dbReference>
<evidence type="ECO:0000256" key="1">
    <source>
        <dbReference type="SAM" id="SignalP"/>
    </source>
</evidence>
<organism evidence="2">
    <name type="scientific">Eimeria stiedai</name>
    <dbReference type="NCBI Taxonomy" id="471275"/>
    <lineage>
        <taxon>Eukaryota</taxon>
        <taxon>Sar</taxon>
        <taxon>Alveolata</taxon>
        <taxon>Apicomplexa</taxon>
        <taxon>Conoidasida</taxon>
        <taxon>Coccidia</taxon>
        <taxon>Eucoccidiorida</taxon>
        <taxon>Eimeriorina</taxon>
        <taxon>Eimeriidae</taxon>
        <taxon>Eimeria</taxon>
    </lineage>
</organism>
<keyword evidence="1" id="KW-0732">Signal</keyword>
<reference evidence="2" key="1">
    <citation type="submission" date="2021-06" db="EMBL/GenBank/DDBJ databases">
        <authorList>
            <person name="Luo Y."/>
            <person name="Bai X."/>
            <person name="Chen H."/>
            <person name="Pu J."/>
            <person name="Zheng R."/>
            <person name="Xiao J."/>
            <person name="Xu J."/>
            <person name="Yang G."/>
        </authorList>
    </citation>
    <scope>NUCLEOTIDE SEQUENCE</scope>
</reference>
<dbReference type="Pfam" id="PF11054">
    <property type="entry name" value="Surface_antigen"/>
    <property type="match status" value="1"/>
</dbReference>
<feature type="chain" id="PRO_5037146851" evidence="1">
    <location>
        <begin position="28"/>
        <end position="240"/>
    </location>
</feature>
<feature type="signal peptide" evidence="1">
    <location>
        <begin position="1"/>
        <end position="27"/>
    </location>
</feature>
<accession>A0A977R5G3</accession>
<gene>
    <name evidence="2" type="primary">SAG10</name>
</gene>
<feature type="non-terminal residue" evidence="2">
    <location>
        <position position="1"/>
    </location>
</feature>
<name>A0A977R5G3_9EIME</name>
<protein>
    <submittedName>
        <fullName evidence="2">Surface antigen 10</fullName>
    </submittedName>
</protein>
<dbReference type="EMBL" id="MZ356241">
    <property type="protein sequence ID" value="UXL82630.1"/>
    <property type="molecule type" value="mRNA"/>
</dbReference>
<dbReference type="AlphaFoldDB" id="A0A977R5G3"/>